<feature type="signal peptide" evidence="1">
    <location>
        <begin position="1"/>
        <end position="30"/>
    </location>
</feature>
<protein>
    <submittedName>
        <fullName evidence="2">Uncharacterized protein</fullName>
    </submittedName>
</protein>
<reference evidence="2" key="1">
    <citation type="submission" date="2021-01" db="EMBL/GenBank/DDBJ databases">
        <authorList>
            <person name="Corre E."/>
            <person name="Pelletier E."/>
            <person name="Niang G."/>
            <person name="Scheremetjew M."/>
            <person name="Finn R."/>
            <person name="Kale V."/>
            <person name="Holt S."/>
            <person name="Cochrane G."/>
            <person name="Meng A."/>
            <person name="Brown T."/>
            <person name="Cohen L."/>
        </authorList>
    </citation>
    <scope>NUCLEOTIDE SEQUENCE</scope>
    <source>
        <strain evidence="2">CCMP127</strain>
    </source>
</reference>
<keyword evidence="1" id="KW-0732">Signal</keyword>
<proteinExistence type="predicted"/>
<name>A0A7S3P8S4_9STRA</name>
<accession>A0A7S3P8S4</accession>
<feature type="chain" id="PRO_5030841355" evidence="1">
    <location>
        <begin position="31"/>
        <end position="333"/>
    </location>
</feature>
<gene>
    <name evidence="2" type="ORF">ACOF00016_LOCUS17304</name>
</gene>
<sequence>MDPSTFFGVRRMCCLVSVWVILATTDQAWGFSQKTVPIQAKKDVVGTGTALFSSPFSFGLDQLFRQTQSRKPDIASYQNGESAYPWRFTGRCIFVPSLVKVNKQDGDLTNNNDLFVLNLLGWTVGGTVALEYDDSPVGYYREWVKLGGLAIYPRRSAAQQSLLTGQVGSKLYVSRPEAEVLCERVWGLVANKGASIQFLDNEDRNHIRLSQSARSSGDLVSLKASGWNHVRKSGGVSFKNLSLLVWTPTIKAIWAGLLSFRVSPLSDDAQDKENGDDLLPLHRLRLSGCVRPARIDWDTTDTTMLPEPQAFYFGLGLAVENLVIEISPPIPDP</sequence>
<evidence type="ECO:0000313" key="2">
    <source>
        <dbReference type="EMBL" id="CAE0420571.1"/>
    </source>
</evidence>
<dbReference type="EMBL" id="HBIM01023381">
    <property type="protein sequence ID" value="CAE0420571.1"/>
    <property type="molecule type" value="Transcribed_RNA"/>
</dbReference>
<evidence type="ECO:0000256" key="1">
    <source>
        <dbReference type="SAM" id="SignalP"/>
    </source>
</evidence>
<dbReference type="AlphaFoldDB" id="A0A7S3P8S4"/>
<organism evidence="2">
    <name type="scientific">Amphora coffeiformis</name>
    <dbReference type="NCBI Taxonomy" id="265554"/>
    <lineage>
        <taxon>Eukaryota</taxon>
        <taxon>Sar</taxon>
        <taxon>Stramenopiles</taxon>
        <taxon>Ochrophyta</taxon>
        <taxon>Bacillariophyta</taxon>
        <taxon>Bacillariophyceae</taxon>
        <taxon>Bacillariophycidae</taxon>
        <taxon>Thalassiophysales</taxon>
        <taxon>Catenulaceae</taxon>
        <taxon>Amphora</taxon>
    </lineage>
</organism>